<dbReference type="Gene3D" id="4.10.60.10">
    <property type="entry name" value="Zinc finger, CCHC-type"/>
    <property type="match status" value="3"/>
</dbReference>
<dbReference type="Gene3D" id="2.40.50.140">
    <property type="entry name" value="Nucleic acid-binding proteins"/>
    <property type="match status" value="1"/>
</dbReference>
<dbReference type="AlphaFoldDB" id="A0AAV8RYZ0"/>
<dbReference type="CDD" id="cd04458">
    <property type="entry name" value="CSP_CDS"/>
    <property type="match status" value="1"/>
</dbReference>
<dbReference type="PROSITE" id="PS51857">
    <property type="entry name" value="CSD_2"/>
    <property type="match status" value="1"/>
</dbReference>
<keyword evidence="1" id="KW-0862">Zinc</keyword>
<dbReference type="InterPro" id="IPR002059">
    <property type="entry name" value="CSP_DNA-bd"/>
</dbReference>
<keyword evidence="5" id="KW-1185">Reference proteome</keyword>
<dbReference type="InterPro" id="IPR036875">
    <property type="entry name" value="Znf_CCHC_sf"/>
</dbReference>
<dbReference type="GO" id="GO:0008270">
    <property type="term" value="F:zinc ion binding"/>
    <property type="evidence" value="ECO:0007669"/>
    <property type="project" value="UniProtKB-KW"/>
</dbReference>
<sequence length="181" mass="18256">MEGGGEKRMKGKVKWFNGAKGFGFITPDTGGEDLFVHQSSIKADGFRTLADGEDVEFSVAEGDDGRTKAVDVTAPDGRAVQGNGGRSGRGARVGYGFNDRGGQGGGGGRACYVCGEAGHMARDCYQGGSGGGGGGGGGRACYNCGETGHMARDCQQGGGGGACYNCGEMGHFAKECPTSTK</sequence>
<evidence type="ECO:0000259" key="2">
    <source>
        <dbReference type="PROSITE" id="PS50158"/>
    </source>
</evidence>
<dbReference type="GO" id="GO:0003676">
    <property type="term" value="F:nucleic acid binding"/>
    <property type="evidence" value="ECO:0007669"/>
    <property type="project" value="InterPro"/>
</dbReference>
<proteinExistence type="predicted"/>
<dbReference type="Pfam" id="PF00098">
    <property type="entry name" value="zf-CCHC"/>
    <property type="match status" value="3"/>
</dbReference>
<name>A0AAV8RYZ0_ENSVE</name>
<dbReference type="Proteomes" id="UP001222027">
    <property type="component" value="Unassembled WGS sequence"/>
</dbReference>
<dbReference type="Pfam" id="PF00313">
    <property type="entry name" value="CSD"/>
    <property type="match status" value="1"/>
</dbReference>
<reference evidence="4 5" key="1">
    <citation type="submission" date="2022-12" db="EMBL/GenBank/DDBJ databases">
        <title>Chromosome-scale assembly of the Ensete ventricosum genome.</title>
        <authorList>
            <person name="Dussert Y."/>
            <person name="Stocks J."/>
            <person name="Wendawek A."/>
            <person name="Woldeyes F."/>
            <person name="Nichols R.A."/>
            <person name="Borrell J.S."/>
        </authorList>
    </citation>
    <scope>NUCLEOTIDE SEQUENCE [LARGE SCALE GENOMIC DNA]</scope>
    <source>
        <strain evidence="5">cv. Maze</strain>
        <tissue evidence="4">Seeds</tissue>
    </source>
</reference>
<dbReference type="EMBL" id="JAQQAF010000001">
    <property type="protein sequence ID" value="KAJ8512345.1"/>
    <property type="molecule type" value="Genomic_DNA"/>
</dbReference>
<dbReference type="SUPFAM" id="SSF57756">
    <property type="entry name" value="Retrovirus zinc finger-like domains"/>
    <property type="match status" value="2"/>
</dbReference>
<accession>A0AAV8RYZ0</accession>
<dbReference type="PROSITE" id="PS00352">
    <property type="entry name" value="CSD_1"/>
    <property type="match status" value="1"/>
</dbReference>
<keyword evidence="1" id="KW-0479">Metal-binding</keyword>
<dbReference type="PANTHER" id="PTHR46565:SF20">
    <property type="entry name" value="COLD SHOCK DOMAIN-CONTAINING PROTEIN 4"/>
    <property type="match status" value="1"/>
</dbReference>
<dbReference type="SUPFAM" id="SSF50249">
    <property type="entry name" value="Nucleic acid-binding proteins"/>
    <property type="match status" value="1"/>
</dbReference>
<evidence type="ECO:0000313" key="5">
    <source>
        <dbReference type="Proteomes" id="UP001222027"/>
    </source>
</evidence>
<dbReference type="InterPro" id="IPR001878">
    <property type="entry name" value="Znf_CCHC"/>
</dbReference>
<feature type="domain" description="CSD" evidence="3">
    <location>
        <begin position="8"/>
        <end position="74"/>
    </location>
</feature>
<feature type="domain" description="CCHC-type" evidence="2">
    <location>
        <begin position="111"/>
        <end position="124"/>
    </location>
</feature>
<evidence type="ECO:0000259" key="3">
    <source>
        <dbReference type="PROSITE" id="PS51857"/>
    </source>
</evidence>
<dbReference type="PROSITE" id="PS50158">
    <property type="entry name" value="ZF_CCHC"/>
    <property type="match status" value="3"/>
</dbReference>
<dbReference type="SMART" id="SM00343">
    <property type="entry name" value="ZnF_C2HC"/>
    <property type="match status" value="3"/>
</dbReference>
<feature type="domain" description="CCHC-type" evidence="2">
    <location>
        <begin position="141"/>
        <end position="156"/>
    </location>
</feature>
<feature type="domain" description="CCHC-type" evidence="2">
    <location>
        <begin position="163"/>
        <end position="177"/>
    </location>
</feature>
<organism evidence="4 5">
    <name type="scientific">Ensete ventricosum</name>
    <name type="common">Abyssinian banana</name>
    <name type="synonym">Musa ensete</name>
    <dbReference type="NCBI Taxonomy" id="4639"/>
    <lineage>
        <taxon>Eukaryota</taxon>
        <taxon>Viridiplantae</taxon>
        <taxon>Streptophyta</taxon>
        <taxon>Embryophyta</taxon>
        <taxon>Tracheophyta</taxon>
        <taxon>Spermatophyta</taxon>
        <taxon>Magnoliopsida</taxon>
        <taxon>Liliopsida</taxon>
        <taxon>Zingiberales</taxon>
        <taxon>Musaceae</taxon>
        <taxon>Ensete</taxon>
    </lineage>
</organism>
<comment type="caution">
    <text evidence="4">The sequence shown here is derived from an EMBL/GenBank/DDBJ whole genome shotgun (WGS) entry which is preliminary data.</text>
</comment>
<dbReference type="InterPro" id="IPR019844">
    <property type="entry name" value="CSD_CS"/>
</dbReference>
<dbReference type="InterPro" id="IPR012340">
    <property type="entry name" value="NA-bd_OB-fold"/>
</dbReference>
<dbReference type="SMART" id="SM00357">
    <property type="entry name" value="CSP"/>
    <property type="match status" value="1"/>
</dbReference>
<evidence type="ECO:0000313" key="4">
    <source>
        <dbReference type="EMBL" id="KAJ8512345.1"/>
    </source>
</evidence>
<protein>
    <submittedName>
        <fullName evidence="4">Uncharacterized protein</fullName>
    </submittedName>
</protein>
<keyword evidence="1" id="KW-0863">Zinc-finger</keyword>
<evidence type="ECO:0000256" key="1">
    <source>
        <dbReference type="PROSITE-ProRule" id="PRU00047"/>
    </source>
</evidence>
<dbReference type="InterPro" id="IPR011129">
    <property type="entry name" value="CSD"/>
</dbReference>
<dbReference type="PRINTS" id="PR00050">
    <property type="entry name" value="COLDSHOCK"/>
</dbReference>
<dbReference type="PANTHER" id="PTHR46565">
    <property type="entry name" value="COLD SHOCK DOMAIN PROTEIN 2"/>
    <property type="match status" value="1"/>
</dbReference>
<gene>
    <name evidence="4" type="ORF">OPV22_002779</name>
</gene>